<dbReference type="RefSeq" id="WP_167476940.1">
    <property type="nucleotide sequence ID" value="NZ_CP046172.1"/>
</dbReference>
<dbReference type="AlphaFoldDB" id="A0A6G9YMW9"/>
<proteinExistence type="predicted"/>
<evidence type="ECO:0000313" key="2">
    <source>
        <dbReference type="Proteomes" id="UP000503540"/>
    </source>
</evidence>
<gene>
    <name evidence="1" type="ORF">F5544_33560</name>
</gene>
<protein>
    <submittedName>
        <fullName evidence="1">Uncharacterized protein</fullName>
    </submittedName>
</protein>
<organism evidence="1 2">
    <name type="scientific">Nocardia arthritidis</name>
    <dbReference type="NCBI Taxonomy" id="228602"/>
    <lineage>
        <taxon>Bacteria</taxon>
        <taxon>Bacillati</taxon>
        <taxon>Actinomycetota</taxon>
        <taxon>Actinomycetes</taxon>
        <taxon>Mycobacteriales</taxon>
        <taxon>Nocardiaceae</taxon>
        <taxon>Nocardia</taxon>
    </lineage>
</organism>
<dbReference type="Proteomes" id="UP000503540">
    <property type="component" value="Chromosome"/>
</dbReference>
<sequence>MSISRRLFSGVAVLVCAGIVFPAPVVAQPLIPCTSALPLLPPLPSAGPMTFGVIDEELTPRSAALAHRMRGDLPNFTVHSYVSAANTPEMLSNTLGALRALANKGFRISLNINDEPKGGDRVPHDAFVEFVRRIIADNGSWLSAVEITNEPNLPGTPNTDGSSPDVVRDVVDGVIVAKQTAVGHGYGLQVAFDWDYDFGIFPGFWDQLRAISTPEFIRSVDFFGLHTYPNPASAATPIGDYLEAGELQGMASARCWMAYIGLPITLPIDITEVGYPTPTGPAGYEAQAEFWQRILAAVSLFRGAYGVRSLYFYELTDVPNLIPGLSGFGLFTDQGDPKPALDVAETVMNATGR</sequence>
<dbReference type="InterPro" id="IPR017853">
    <property type="entry name" value="GH"/>
</dbReference>
<evidence type="ECO:0000313" key="1">
    <source>
        <dbReference type="EMBL" id="QIS14548.1"/>
    </source>
</evidence>
<dbReference type="SUPFAM" id="SSF51445">
    <property type="entry name" value="(Trans)glycosidases"/>
    <property type="match status" value="1"/>
</dbReference>
<name>A0A6G9YMW9_9NOCA</name>
<keyword evidence="2" id="KW-1185">Reference proteome</keyword>
<reference evidence="1 2" key="1">
    <citation type="journal article" date="2019" name="ACS Chem. Biol.">
        <title>Identification and Mobilization of a Cryptic Antibiotic Biosynthesis Gene Locus from a Human-Pathogenic Nocardia Isolate.</title>
        <authorList>
            <person name="Herisse M."/>
            <person name="Ishida K."/>
            <person name="Porter J.L."/>
            <person name="Howden B."/>
            <person name="Hertweck C."/>
            <person name="Stinear T.P."/>
            <person name="Pidot S.J."/>
        </authorList>
    </citation>
    <scope>NUCLEOTIDE SEQUENCE [LARGE SCALE GENOMIC DNA]</scope>
    <source>
        <strain evidence="1 2">AUSMDU00012717</strain>
    </source>
</reference>
<dbReference type="KEGG" id="nah:F5544_33560"/>
<dbReference type="EMBL" id="CP046172">
    <property type="protein sequence ID" value="QIS14548.1"/>
    <property type="molecule type" value="Genomic_DNA"/>
</dbReference>
<dbReference type="Gene3D" id="3.20.20.80">
    <property type="entry name" value="Glycosidases"/>
    <property type="match status" value="1"/>
</dbReference>
<accession>A0A6G9YMW9</accession>